<dbReference type="InterPro" id="IPR011701">
    <property type="entry name" value="MFS"/>
</dbReference>
<feature type="transmembrane region" description="Helical" evidence="7">
    <location>
        <begin position="192"/>
        <end position="211"/>
    </location>
</feature>
<dbReference type="InterPro" id="IPR036259">
    <property type="entry name" value="MFS_trans_sf"/>
</dbReference>
<feature type="region of interest" description="Disordered" evidence="6">
    <location>
        <begin position="1"/>
        <end position="29"/>
    </location>
</feature>
<evidence type="ECO:0000256" key="6">
    <source>
        <dbReference type="SAM" id="MobiDB-lite"/>
    </source>
</evidence>
<keyword evidence="3 7" id="KW-0812">Transmembrane</keyword>
<feature type="transmembrane region" description="Helical" evidence="7">
    <location>
        <begin position="272"/>
        <end position="295"/>
    </location>
</feature>
<keyword evidence="2" id="KW-0813">Transport</keyword>
<sequence length="484" mass="53013">MKLSQPKLAEPKKGNDDQNHGPSPSPSILSGPEKILSIIIVTTMTFLGPAPMSIYFPILSSLSRDLHVSPSRMSLTITVYMITQALFPLLTASFSDQRGRRPVFLVCLTVYLGANIGLASQTSFAALMALRCLQSFGASSLSVVGIAAMTDIITRAERGKYRIYTSSGYTLASLLGPVMGGLLAQFLGWRSVFWFLAIFAGVMLLLILMFLRESCRTVVRDGSVPPQRWNRALIDWMHPLEYCSESPPQPGSTCRRGVLDTIRLLGSWQTGLLVASQAVLFCGSMAIFASIPLLFQRKYGFQIWQIGLVYVPYAAGGFAARWIVSHLTAKNMRRYRRHIGAEVIDPREFPFERVLYLAGAWVIVYGWIMQRDVHVAGPLVVLFFTGNATTGASVGLTGLLLGIHRRRPAMALAAANMARFLCAAGAVAAIIPGIKLIGIGWMGTVVAGIYLMMSGMLWVVYYHGQRMRPSNLKKGIGLLQRANA</sequence>
<evidence type="ECO:0000313" key="10">
    <source>
        <dbReference type="Proteomes" id="UP001147747"/>
    </source>
</evidence>
<evidence type="ECO:0000256" key="1">
    <source>
        <dbReference type="ARBA" id="ARBA00004141"/>
    </source>
</evidence>
<dbReference type="InterPro" id="IPR020846">
    <property type="entry name" value="MFS_dom"/>
</dbReference>
<dbReference type="OrthoDB" id="2441642at2759"/>
<comment type="subcellular location">
    <subcellularLocation>
        <location evidence="1">Membrane</location>
        <topology evidence="1">Multi-pass membrane protein</topology>
    </subcellularLocation>
</comment>
<keyword evidence="5 7" id="KW-0472">Membrane</keyword>
<dbReference type="SUPFAM" id="SSF103473">
    <property type="entry name" value="MFS general substrate transporter"/>
    <property type="match status" value="1"/>
</dbReference>
<keyword evidence="10" id="KW-1185">Reference proteome</keyword>
<dbReference type="AlphaFoldDB" id="A0A9W9W8U3"/>
<evidence type="ECO:0000313" key="9">
    <source>
        <dbReference type="EMBL" id="KAJ5408560.1"/>
    </source>
</evidence>
<keyword evidence="4 7" id="KW-1133">Transmembrane helix</keyword>
<reference evidence="9" key="2">
    <citation type="journal article" date="2023" name="IMA Fungus">
        <title>Comparative genomic study of the Penicillium genus elucidates a diverse pangenome and 15 lateral gene transfer events.</title>
        <authorList>
            <person name="Petersen C."/>
            <person name="Sorensen T."/>
            <person name="Nielsen M.R."/>
            <person name="Sondergaard T.E."/>
            <person name="Sorensen J.L."/>
            <person name="Fitzpatrick D.A."/>
            <person name="Frisvad J.C."/>
            <person name="Nielsen K.L."/>
        </authorList>
    </citation>
    <scope>NUCLEOTIDE SEQUENCE</scope>
    <source>
        <strain evidence="9">IBT 29677</strain>
    </source>
</reference>
<dbReference type="GO" id="GO:0005886">
    <property type="term" value="C:plasma membrane"/>
    <property type="evidence" value="ECO:0007669"/>
    <property type="project" value="TreeGrafter"/>
</dbReference>
<feature type="transmembrane region" description="Helical" evidence="7">
    <location>
        <begin position="301"/>
        <end position="324"/>
    </location>
</feature>
<organism evidence="9 10">
    <name type="scientific">Penicillium cosmopolitanum</name>
    <dbReference type="NCBI Taxonomy" id="1131564"/>
    <lineage>
        <taxon>Eukaryota</taxon>
        <taxon>Fungi</taxon>
        <taxon>Dikarya</taxon>
        <taxon>Ascomycota</taxon>
        <taxon>Pezizomycotina</taxon>
        <taxon>Eurotiomycetes</taxon>
        <taxon>Eurotiomycetidae</taxon>
        <taxon>Eurotiales</taxon>
        <taxon>Aspergillaceae</taxon>
        <taxon>Penicillium</taxon>
    </lineage>
</organism>
<feature type="transmembrane region" description="Helical" evidence="7">
    <location>
        <begin position="440"/>
        <end position="464"/>
    </location>
</feature>
<evidence type="ECO:0000256" key="5">
    <source>
        <dbReference type="ARBA" id="ARBA00023136"/>
    </source>
</evidence>
<dbReference type="PANTHER" id="PTHR23502:SF51">
    <property type="entry name" value="QUINIDINE RESISTANCE PROTEIN 1-RELATED"/>
    <property type="match status" value="1"/>
</dbReference>
<feature type="transmembrane region" description="Helical" evidence="7">
    <location>
        <begin position="413"/>
        <end position="434"/>
    </location>
</feature>
<gene>
    <name evidence="9" type="ORF">N7509_002443</name>
</gene>
<evidence type="ECO:0000256" key="3">
    <source>
        <dbReference type="ARBA" id="ARBA00022692"/>
    </source>
</evidence>
<evidence type="ECO:0000259" key="8">
    <source>
        <dbReference type="PROSITE" id="PS50850"/>
    </source>
</evidence>
<dbReference type="RefSeq" id="XP_056492875.1">
    <property type="nucleotide sequence ID" value="XM_056627080.1"/>
</dbReference>
<feature type="transmembrane region" description="Helical" evidence="7">
    <location>
        <begin position="103"/>
        <end position="130"/>
    </location>
</feature>
<evidence type="ECO:0000256" key="7">
    <source>
        <dbReference type="SAM" id="Phobius"/>
    </source>
</evidence>
<dbReference type="Pfam" id="PF07690">
    <property type="entry name" value="MFS_1"/>
    <property type="match status" value="1"/>
</dbReference>
<dbReference type="PANTHER" id="PTHR23502">
    <property type="entry name" value="MAJOR FACILITATOR SUPERFAMILY"/>
    <property type="match status" value="1"/>
</dbReference>
<feature type="transmembrane region" description="Helical" evidence="7">
    <location>
        <begin position="73"/>
        <end position="91"/>
    </location>
</feature>
<feature type="domain" description="Major facilitator superfamily (MFS) profile" evidence="8">
    <location>
        <begin position="37"/>
        <end position="466"/>
    </location>
</feature>
<feature type="transmembrane region" description="Helical" evidence="7">
    <location>
        <begin position="35"/>
        <end position="58"/>
    </location>
</feature>
<evidence type="ECO:0000256" key="2">
    <source>
        <dbReference type="ARBA" id="ARBA00022448"/>
    </source>
</evidence>
<dbReference type="Proteomes" id="UP001147747">
    <property type="component" value="Unassembled WGS sequence"/>
</dbReference>
<dbReference type="GO" id="GO:0022857">
    <property type="term" value="F:transmembrane transporter activity"/>
    <property type="evidence" value="ECO:0007669"/>
    <property type="project" value="InterPro"/>
</dbReference>
<protein>
    <submittedName>
        <fullName evidence="9">MFS general substrate transporter</fullName>
    </submittedName>
</protein>
<accession>A0A9W9W8U3</accession>
<evidence type="ECO:0000256" key="4">
    <source>
        <dbReference type="ARBA" id="ARBA00022989"/>
    </source>
</evidence>
<dbReference type="PROSITE" id="PS50850">
    <property type="entry name" value="MFS"/>
    <property type="match status" value="1"/>
</dbReference>
<comment type="caution">
    <text evidence="9">The sequence shown here is derived from an EMBL/GenBank/DDBJ whole genome shotgun (WGS) entry which is preliminary data.</text>
</comment>
<proteinExistence type="predicted"/>
<dbReference type="GeneID" id="81366060"/>
<dbReference type="Gene3D" id="1.20.1720.10">
    <property type="entry name" value="Multidrug resistance protein D"/>
    <property type="match status" value="1"/>
</dbReference>
<dbReference type="EMBL" id="JAPZBU010000004">
    <property type="protein sequence ID" value="KAJ5408560.1"/>
    <property type="molecule type" value="Genomic_DNA"/>
</dbReference>
<name>A0A9W9W8U3_9EURO</name>
<feature type="transmembrane region" description="Helical" evidence="7">
    <location>
        <begin position="166"/>
        <end position="186"/>
    </location>
</feature>
<feature type="transmembrane region" description="Helical" evidence="7">
    <location>
        <begin position="376"/>
        <end position="401"/>
    </location>
</feature>
<feature type="transmembrane region" description="Helical" evidence="7">
    <location>
        <begin position="354"/>
        <end position="370"/>
    </location>
</feature>
<reference evidence="9" key="1">
    <citation type="submission" date="2022-12" db="EMBL/GenBank/DDBJ databases">
        <authorList>
            <person name="Petersen C."/>
        </authorList>
    </citation>
    <scope>NUCLEOTIDE SEQUENCE</scope>
    <source>
        <strain evidence="9">IBT 29677</strain>
    </source>
</reference>
<feature type="compositionally biased region" description="Basic and acidic residues" evidence="6">
    <location>
        <begin position="9"/>
        <end position="19"/>
    </location>
</feature>